<feature type="region of interest" description="Disordered" evidence="1">
    <location>
        <begin position="198"/>
        <end position="228"/>
    </location>
</feature>
<protein>
    <submittedName>
        <fullName evidence="2">Uncharacterized protein</fullName>
    </submittedName>
</protein>
<dbReference type="EMBL" id="AGNL01050482">
    <property type="protein sequence ID" value="EJK43890.1"/>
    <property type="molecule type" value="Genomic_DNA"/>
</dbReference>
<organism evidence="2 3">
    <name type="scientific">Thalassiosira oceanica</name>
    <name type="common">Marine diatom</name>
    <dbReference type="NCBI Taxonomy" id="159749"/>
    <lineage>
        <taxon>Eukaryota</taxon>
        <taxon>Sar</taxon>
        <taxon>Stramenopiles</taxon>
        <taxon>Ochrophyta</taxon>
        <taxon>Bacillariophyta</taxon>
        <taxon>Coscinodiscophyceae</taxon>
        <taxon>Thalassiosirophycidae</taxon>
        <taxon>Thalassiosirales</taxon>
        <taxon>Thalassiosiraceae</taxon>
        <taxon>Thalassiosira</taxon>
    </lineage>
</organism>
<feature type="compositionally biased region" description="Basic and acidic residues" evidence="1">
    <location>
        <begin position="156"/>
        <end position="184"/>
    </location>
</feature>
<comment type="caution">
    <text evidence="2">The sequence shown here is derived from an EMBL/GenBank/DDBJ whole genome shotgun (WGS) entry which is preliminary data.</text>
</comment>
<evidence type="ECO:0000256" key="1">
    <source>
        <dbReference type="SAM" id="MobiDB-lite"/>
    </source>
</evidence>
<proteinExistence type="predicted"/>
<evidence type="ECO:0000313" key="3">
    <source>
        <dbReference type="Proteomes" id="UP000266841"/>
    </source>
</evidence>
<reference evidence="2 3" key="1">
    <citation type="journal article" date="2012" name="Genome Biol.">
        <title>Genome and low-iron response of an oceanic diatom adapted to chronic iron limitation.</title>
        <authorList>
            <person name="Lommer M."/>
            <person name="Specht M."/>
            <person name="Roy A.S."/>
            <person name="Kraemer L."/>
            <person name="Andreson R."/>
            <person name="Gutowska M.A."/>
            <person name="Wolf J."/>
            <person name="Bergner S.V."/>
            <person name="Schilhabel M.B."/>
            <person name="Klostermeier U.C."/>
            <person name="Beiko R.G."/>
            <person name="Rosenstiel P."/>
            <person name="Hippler M."/>
            <person name="Laroche J."/>
        </authorList>
    </citation>
    <scope>NUCLEOTIDE SEQUENCE [LARGE SCALE GENOMIC DNA]</scope>
    <source>
        <strain evidence="2 3">CCMP1005</strain>
    </source>
</reference>
<gene>
    <name evidence="2" type="ORF">THAOC_37621</name>
</gene>
<name>K0QYK4_THAOC</name>
<feature type="compositionally biased region" description="Basic and acidic residues" evidence="1">
    <location>
        <begin position="111"/>
        <end position="123"/>
    </location>
</feature>
<sequence length="310" mass="34913">MSPILRDVALNKRFNIQRRLAWSLCKDDNQLHNRREAKTFLAGQDHSGWASLWLGKKNFLELFEAFKRGLYKLTRIAGWAREEERHGVEDDERMRPLSVKLGKRLADRRPRRAVEVDGLDGHRTGRPQPAGDWQGHGVGDGVRGRGVVARGTYDVVGRESRRAEDDDRPTSSKQEEGLDRPRARGDIAASLDGFALGSAAEGEERQAASSSEYRADGGRHYPGGNRSAYNVTDPTNTFCPHCDYHKDITCDQRVAFLMKRYKIDESEARNNDAVRERCNYPPPVWLPTFAGEDEPAVILHIGPHKVSRAG</sequence>
<keyword evidence="3" id="KW-1185">Reference proteome</keyword>
<dbReference type="AlphaFoldDB" id="K0QYK4"/>
<dbReference type="Proteomes" id="UP000266841">
    <property type="component" value="Unassembled WGS sequence"/>
</dbReference>
<evidence type="ECO:0000313" key="2">
    <source>
        <dbReference type="EMBL" id="EJK43890.1"/>
    </source>
</evidence>
<feature type="region of interest" description="Disordered" evidence="1">
    <location>
        <begin position="111"/>
        <end position="184"/>
    </location>
</feature>
<accession>K0QYK4</accession>